<dbReference type="InterPro" id="IPR036855">
    <property type="entry name" value="Znf_CCCH_sf"/>
</dbReference>
<dbReference type="InterPro" id="IPR000571">
    <property type="entry name" value="Znf_CCCH"/>
</dbReference>
<evidence type="ECO:0000256" key="3">
    <source>
        <dbReference type="ARBA" id="ARBA00022833"/>
    </source>
</evidence>
<dbReference type="SMART" id="SM00356">
    <property type="entry name" value="ZnF_C3H1"/>
    <property type="match status" value="1"/>
</dbReference>
<evidence type="ECO:0000256" key="6">
    <source>
        <dbReference type="SAM" id="MobiDB-lite"/>
    </source>
</evidence>
<evidence type="ECO:0000256" key="4">
    <source>
        <dbReference type="ARBA" id="ARBA00023125"/>
    </source>
</evidence>
<evidence type="ECO:0000256" key="5">
    <source>
        <dbReference type="PROSITE-ProRule" id="PRU00723"/>
    </source>
</evidence>
<sequence length="411" mass="45126">MKKSKKLRVSWPSDSMLCQVKMFQREDCPAKVASSNVKASNLPPGFETSAYPTMLNMSHIPRIKWKCPPKFILNDALLVASGGESTETRCENLRIAKVLEAFYPYRSVIPSCPGVSSGVEDESYDDSKTPNIPLTPIGVEPVESCHTSSSPAAVSNLGPDLSLAALSAFLKTKEESGLIDTDLLVKLLSDPNIVKNLMNDKAVETDTRLVPQHVTSSAMDRSQAVPHVVPVSVQSSVPVATRPVSTAQCLSMNLQKPPLVFHTCGVKPLPRLEESLRPSPVDDVVVSEQKPVTKPQPQSLDISRVPAESAPQISNGMNIKQDDQVVKNMDYFKNLIREHGVVNQPTNKGRADGNNNMKLVKAQTKVCIYFGRGRGCKRGDSCFFLHDHDRDRSKRPWTDVAPTPKRLKFGS</sequence>
<proteinExistence type="predicted"/>
<dbReference type="PANTHER" id="PTHR33400:SF12">
    <property type="entry name" value="ZINC FINGER CCCH DOMAIN-CONTAINING PROTEIN 45-RELATED"/>
    <property type="match status" value="1"/>
</dbReference>
<dbReference type="AlphaFoldDB" id="A0A1J3H0T7"/>
<evidence type="ECO:0000259" key="7">
    <source>
        <dbReference type="PROSITE" id="PS50103"/>
    </source>
</evidence>
<protein>
    <submittedName>
        <fullName evidence="8">Zinc finger CCCH domain-containing protein 68</fullName>
    </submittedName>
</protein>
<dbReference type="GO" id="GO:0008270">
    <property type="term" value="F:zinc ion binding"/>
    <property type="evidence" value="ECO:0007669"/>
    <property type="project" value="UniProtKB-KW"/>
</dbReference>
<feature type="zinc finger region" description="C3H1-type" evidence="5">
    <location>
        <begin position="361"/>
        <end position="389"/>
    </location>
</feature>
<gene>
    <name evidence="8" type="ORF">LE_TR16322_c3_g1_i1_g.52323</name>
</gene>
<keyword evidence="3 5" id="KW-0862">Zinc</keyword>
<keyword evidence="2 5" id="KW-0863">Zinc-finger</keyword>
<name>A0A1J3H0T7_NOCCA</name>
<dbReference type="SUPFAM" id="SSF90229">
    <property type="entry name" value="CCCH zinc finger"/>
    <property type="match status" value="1"/>
</dbReference>
<dbReference type="Gene3D" id="4.10.1000.10">
    <property type="entry name" value="Zinc finger, CCCH-type"/>
    <property type="match status" value="1"/>
</dbReference>
<dbReference type="PROSITE" id="PS50103">
    <property type="entry name" value="ZF_C3H1"/>
    <property type="match status" value="1"/>
</dbReference>
<keyword evidence="4" id="KW-0238">DNA-binding</keyword>
<dbReference type="GO" id="GO:0003677">
    <property type="term" value="F:DNA binding"/>
    <property type="evidence" value="ECO:0007669"/>
    <property type="project" value="UniProtKB-KW"/>
</dbReference>
<evidence type="ECO:0000256" key="2">
    <source>
        <dbReference type="ARBA" id="ARBA00022771"/>
    </source>
</evidence>
<feature type="region of interest" description="Disordered" evidence="6">
    <location>
        <begin position="392"/>
        <end position="411"/>
    </location>
</feature>
<organism evidence="8">
    <name type="scientific">Noccaea caerulescens</name>
    <name type="common">Alpine penny-cress</name>
    <name type="synonym">Thlaspi caerulescens</name>
    <dbReference type="NCBI Taxonomy" id="107243"/>
    <lineage>
        <taxon>Eukaryota</taxon>
        <taxon>Viridiplantae</taxon>
        <taxon>Streptophyta</taxon>
        <taxon>Embryophyta</taxon>
        <taxon>Tracheophyta</taxon>
        <taxon>Spermatophyta</taxon>
        <taxon>Magnoliopsida</taxon>
        <taxon>eudicotyledons</taxon>
        <taxon>Gunneridae</taxon>
        <taxon>Pentapetalae</taxon>
        <taxon>rosids</taxon>
        <taxon>malvids</taxon>
        <taxon>Brassicales</taxon>
        <taxon>Brassicaceae</taxon>
        <taxon>Coluteocarpeae</taxon>
        <taxon>Noccaea</taxon>
    </lineage>
</organism>
<dbReference type="EMBL" id="GEVL01017169">
    <property type="protein sequence ID" value="JAU60172.1"/>
    <property type="molecule type" value="Transcribed_RNA"/>
</dbReference>
<feature type="domain" description="C3H1-type" evidence="7">
    <location>
        <begin position="361"/>
        <end position="389"/>
    </location>
</feature>
<keyword evidence="1 5" id="KW-0479">Metal-binding</keyword>
<accession>A0A1J3H0T7</accession>
<reference evidence="8" key="1">
    <citation type="submission" date="2016-07" db="EMBL/GenBank/DDBJ databases">
        <title>De novo transcriptome assembly of four accessions of the metal hyperaccumulator plant Noccaea caerulescens.</title>
        <authorList>
            <person name="Blande D."/>
            <person name="Halimaa P."/>
            <person name="Tervahauta A.I."/>
            <person name="Aarts M.G."/>
            <person name="Karenlampi S.O."/>
        </authorList>
    </citation>
    <scope>NUCLEOTIDE SEQUENCE</scope>
</reference>
<evidence type="ECO:0000313" key="8">
    <source>
        <dbReference type="EMBL" id="JAU60172.1"/>
    </source>
</evidence>
<evidence type="ECO:0000256" key="1">
    <source>
        <dbReference type="ARBA" id="ARBA00022723"/>
    </source>
</evidence>
<dbReference type="PANTHER" id="PTHR33400">
    <property type="entry name" value="ZINC FINGER CCCH DOMAIN-CONTAINING PROTEIN 6-RELATED"/>
    <property type="match status" value="1"/>
</dbReference>